<feature type="domain" description="AMP-binding enzyme C-terminal" evidence="4">
    <location>
        <begin position="488"/>
        <end position="565"/>
    </location>
</feature>
<dbReference type="OrthoDB" id="10253115at2759"/>
<dbReference type="EMBL" id="ML179105">
    <property type="protein sequence ID" value="THV00377.1"/>
    <property type="molecule type" value="Genomic_DNA"/>
</dbReference>
<dbReference type="PANTHER" id="PTHR43201">
    <property type="entry name" value="ACYL-COA SYNTHETASE"/>
    <property type="match status" value="1"/>
</dbReference>
<feature type="domain" description="AMP-dependent synthetase/ligase" evidence="3">
    <location>
        <begin position="59"/>
        <end position="436"/>
    </location>
</feature>
<gene>
    <name evidence="5" type="ORF">K435DRAFT_828022</name>
</gene>
<evidence type="ECO:0000259" key="4">
    <source>
        <dbReference type="Pfam" id="PF13193"/>
    </source>
</evidence>
<dbReference type="InterPro" id="IPR045851">
    <property type="entry name" value="AMP-bd_C_sf"/>
</dbReference>
<dbReference type="PROSITE" id="PS00455">
    <property type="entry name" value="AMP_BINDING"/>
    <property type="match status" value="1"/>
</dbReference>
<reference evidence="5 6" key="1">
    <citation type="journal article" date="2019" name="Nat. Ecol. Evol.">
        <title>Megaphylogeny resolves global patterns of mushroom evolution.</title>
        <authorList>
            <person name="Varga T."/>
            <person name="Krizsan K."/>
            <person name="Foldi C."/>
            <person name="Dima B."/>
            <person name="Sanchez-Garcia M."/>
            <person name="Sanchez-Ramirez S."/>
            <person name="Szollosi G.J."/>
            <person name="Szarkandi J.G."/>
            <person name="Papp V."/>
            <person name="Albert L."/>
            <person name="Andreopoulos W."/>
            <person name="Angelini C."/>
            <person name="Antonin V."/>
            <person name="Barry K.W."/>
            <person name="Bougher N.L."/>
            <person name="Buchanan P."/>
            <person name="Buyck B."/>
            <person name="Bense V."/>
            <person name="Catcheside P."/>
            <person name="Chovatia M."/>
            <person name="Cooper J."/>
            <person name="Damon W."/>
            <person name="Desjardin D."/>
            <person name="Finy P."/>
            <person name="Geml J."/>
            <person name="Haridas S."/>
            <person name="Hughes K."/>
            <person name="Justo A."/>
            <person name="Karasinski D."/>
            <person name="Kautmanova I."/>
            <person name="Kiss B."/>
            <person name="Kocsube S."/>
            <person name="Kotiranta H."/>
            <person name="LaButti K.M."/>
            <person name="Lechner B.E."/>
            <person name="Liimatainen K."/>
            <person name="Lipzen A."/>
            <person name="Lukacs Z."/>
            <person name="Mihaltcheva S."/>
            <person name="Morgado L.N."/>
            <person name="Niskanen T."/>
            <person name="Noordeloos M.E."/>
            <person name="Ohm R.A."/>
            <person name="Ortiz-Santana B."/>
            <person name="Ovrebo C."/>
            <person name="Racz N."/>
            <person name="Riley R."/>
            <person name="Savchenko A."/>
            <person name="Shiryaev A."/>
            <person name="Soop K."/>
            <person name="Spirin V."/>
            <person name="Szebenyi C."/>
            <person name="Tomsovsky M."/>
            <person name="Tulloss R.E."/>
            <person name="Uehling J."/>
            <person name="Grigoriev I.V."/>
            <person name="Vagvolgyi C."/>
            <person name="Papp T."/>
            <person name="Martin F.M."/>
            <person name="Miettinen O."/>
            <person name="Hibbett D.S."/>
            <person name="Nagy L.G."/>
        </authorList>
    </citation>
    <scope>NUCLEOTIDE SEQUENCE [LARGE SCALE GENOMIC DNA]</scope>
    <source>
        <strain evidence="5 6">CBS 962.96</strain>
    </source>
</reference>
<dbReference type="GO" id="GO:0006631">
    <property type="term" value="P:fatty acid metabolic process"/>
    <property type="evidence" value="ECO:0007669"/>
    <property type="project" value="TreeGrafter"/>
</dbReference>
<evidence type="ECO:0000256" key="2">
    <source>
        <dbReference type="ARBA" id="ARBA00022598"/>
    </source>
</evidence>
<evidence type="ECO:0000313" key="6">
    <source>
        <dbReference type="Proteomes" id="UP000297245"/>
    </source>
</evidence>
<name>A0A4S8MCY4_DENBC</name>
<keyword evidence="2" id="KW-0436">Ligase</keyword>
<dbReference type="Gene3D" id="3.30.300.30">
    <property type="match status" value="1"/>
</dbReference>
<evidence type="ECO:0000256" key="1">
    <source>
        <dbReference type="ARBA" id="ARBA00006432"/>
    </source>
</evidence>
<accession>A0A4S8MCY4</accession>
<protein>
    <submittedName>
        <fullName evidence="5">Acetyl-CoA synthetase-like protein</fullName>
    </submittedName>
</protein>
<dbReference type="InterPro" id="IPR042099">
    <property type="entry name" value="ANL_N_sf"/>
</dbReference>
<organism evidence="5 6">
    <name type="scientific">Dendrothele bispora (strain CBS 962.96)</name>
    <dbReference type="NCBI Taxonomy" id="1314807"/>
    <lineage>
        <taxon>Eukaryota</taxon>
        <taxon>Fungi</taxon>
        <taxon>Dikarya</taxon>
        <taxon>Basidiomycota</taxon>
        <taxon>Agaricomycotina</taxon>
        <taxon>Agaricomycetes</taxon>
        <taxon>Agaricomycetidae</taxon>
        <taxon>Agaricales</taxon>
        <taxon>Agaricales incertae sedis</taxon>
        <taxon>Dendrothele</taxon>
    </lineage>
</organism>
<dbReference type="InterPro" id="IPR000873">
    <property type="entry name" value="AMP-dep_synth/lig_dom"/>
</dbReference>
<dbReference type="Proteomes" id="UP000297245">
    <property type="component" value="Unassembled WGS sequence"/>
</dbReference>
<proteinExistence type="inferred from homology"/>
<dbReference type="Pfam" id="PF13193">
    <property type="entry name" value="AMP-binding_C"/>
    <property type="match status" value="1"/>
</dbReference>
<sequence>MTQTQTEWKPKRTNDEVEKILTAPGSLHELETVFIDGLVQRVYKNLWPSTRIFWFSILEQHGDKTCTVSEDRRYTFKEIHQRAIKAASIYRDIYGVKKGDRVAICSRNYPDYFTFFWATQMIGAVSVLINAWLPQDQLFHCIAKTECIFVLIDPERADRLISVIPNLKSKGVAAFAVIENFSKRSWLGVDDWKTIWDNYRGDVNRIMTEDPNILPEDNATIIFTSGTSGMPKGVLSSHRAFLTVTLNALAGRGRTMLREGEELSFAPAPGPPGGIILATPLFHVTGTSLMLLCAVAGQKIVLMRKWDIKEAVRLMKAENITAFGGVPTTISDLADSAAAGHPLEAVMYGGAPTSVPLALRARKAFPNALMSQAYGMTETNALAVGFNGHDYEMRWKSCGRAMPINDVIIMLDGKQCPTGTPGEVWMRGPNIMKGYWGDPEATAKALTKDGWCKSGDIGYLDEEGFLFINGRLKDMIIRGGENVDPVSVENIIHRDERVMEAAAVGVPDERLGELVTVLVTIKPAYKDQVKEEELIALAEQHLPKFAVPVMIMIYEDEFEHTPSEKIIKAPLRKIAGEEWKRRQVAKPVKAKL</sequence>
<dbReference type="AlphaFoldDB" id="A0A4S8MCY4"/>
<dbReference type="InterPro" id="IPR020845">
    <property type="entry name" value="AMP-binding_CS"/>
</dbReference>
<comment type="similarity">
    <text evidence="1">Belongs to the ATP-dependent AMP-binding enzyme family.</text>
</comment>
<dbReference type="Gene3D" id="3.40.50.12780">
    <property type="entry name" value="N-terminal domain of ligase-like"/>
    <property type="match status" value="1"/>
</dbReference>
<dbReference type="Pfam" id="PF00501">
    <property type="entry name" value="AMP-binding"/>
    <property type="match status" value="1"/>
</dbReference>
<dbReference type="GO" id="GO:0031956">
    <property type="term" value="F:medium-chain fatty acid-CoA ligase activity"/>
    <property type="evidence" value="ECO:0007669"/>
    <property type="project" value="TreeGrafter"/>
</dbReference>
<dbReference type="InterPro" id="IPR025110">
    <property type="entry name" value="AMP-bd_C"/>
</dbReference>
<keyword evidence="6" id="KW-1185">Reference proteome</keyword>
<dbReference type="SUPFAM" id="SSF56801">
    <property type="entry name" value="Acetyl-CoA synthetase-like"/>
    <property type="match status" value="1"/>
</dbReference>
<dbReference type="PANTHER" id="PTHR43201:SF5">
    <property type="entry name" value="MEDIUM-CHAIN ACYL-COA LIGASE ACSF2, MITOCHONDRIAL"/>
    <property type="match status" value="1"/>
</dbReference>
<evidence type="ECO:0000259" key="3">
    <source>
        <dbReference type="Pfam" id="PF00501"/>
    </source>
</evidence>
<evidence type="ECO:0000313" key="5">
    <source>
        <dbReference type="EMBL" id="THV00377.1"/>
    </source>
</evidence>